<evidence type="ECO:0000313" key="7">
    <source>
        <dbReference type="Proteomes" id="UP001326110"/>
    </source>
</evidence>
<evidence type="ECO:0000259" key="5">
    <source>
        <dbReference type="PROSITE" id="PS50977"/>
    </source>
</evidence>
<dbReference type="InterPro" id="IPR050109">
    <property type="entry name" value="HTH-type_TetR-like_transc_reg"/>
</dbReference>
<keyword evidence="1" id="KW-0805">Transcription regulation</keyword>
<dbReference type="PROSITE" id="PS50977">
    <property type="entry name" value="HTH_TETR_2"/>
    <property type="match status" value="1"/>
</dbReference>
<dbReference type="InterPro" id="IPR001647">
    <property type="entry name" value="HTH_TetR"/>
</dbReference>
<dbReference type="Pfam" id="PF00440">
    <property type="entry name" value="TetR_N"/>
    <property type="match status" value="1"/>
</dbReference>
<protein>
    <submittedName>
        <fullName evidence="6">TetR/AcrR family transcriptional regulator</fullName>
    </submittedName>
</protein>
<dbReference type="Proteomes" id="UP001326110">
    <property type="component" value="Chromosome"/>
</dbReference>
<dbReference type="GeneID" id="43161976"/>
<evidence type="ECO:0000256" key="2">
    <source>
        <dbReference type="ARBA" id="ARBA00023125"/>
    </source>
</evidence>
<dbReference type="RefSeq" id="WP_019920071.1">
    <property type="nucleotide sequence ID" value="NZ_CP140152.1"/>
</dbReference>
<dbReference type="PANTHER" id="PTHR30055:SF234">
    <property type="entry name" value="HTH-TYPE TRANSCRIPTIONAL REGULATOR BETI"/>
    <property type="match status" value="1"/>
</dbReference>
<keyword evidence="3" id="KW-0804">Transcription</keyword>
<dbReference type="PANTHER" id="PTHR30055">
    <property type="entry name" value="HTH-TYPE TRANSCRIPTIONAL REGULATOR RUTR"/>
    <property type="match status" value="1"/>
</dbReference>
<evidence type="ECO:0000256" key="4">
    <source>
        <dbReference type="PROSITE-ProRule" id="PRU00335"/>
    </source>
</evidence>
<dbReference type="Gene3D" id="1.10.357.10">
    <property type="entry name" value="Tetracycline Repressor, domain 2"/>
    <property type="match status" value="1"/>
</dbReference>
<organism evidence="6 7">
    <name type="scientific">Duganella zoogloeoides</name>
    <dbReference type="NCBI Taxonomy" id="75659"/>
    <lineage>
        <taxon>Bacteria</taxon>
        <taxon>Pseudomonadati</taxon>
        <taxon>Pseudomonadota</taxon>
        <taxon>Betaproteobacteria</taxon>
        <taxon>Burkholderiales</taxon>
        <taxon>Oxalobacteraceae</taxon>
        <taxon>Telluria group</taxon>
        <taxon>Duganella</taxon>
    </lineage>
</organism>
<feature type="DNA-binding region" description="H-T-H motif" evidence="4">
    <location>
        <begin position="40"/>
        <end position="59"/>
    </location>
</feature>
<accession>A0ABZ0XSU2</accession>
<reference evidence="6 7" key="1">
    <citation type="submission" date="2023-11" db="EMBL/GenBank/DDBJ databases">
        <title>MicrobeMod: A computational toolkit for identifying prokaryotic methylation and restriction-modification with nanopore sequencing.</title>
        <authorList>
            <person name="Crits-Christoph A."/>
            <person name="Kang S.C."/>
            <person name="Lee H."/>
            <person name="Ostrov N."/>
        </authorList>
    </citation>
    <scope>NUCLEOTIDE SEQUENCE [LARGE SCALE GENOMIC DNA]</scope>
    <source>
        <strain evidence="6 7">ATCC 25935</strain>
    </source>
</reference>
<dbReference type="SUPFAM" id="SSF46689">
    <property type="entry name" value="Homeodomain-like"/>
    <property type="match status" value="1"/>
</dbReference>
<sequence length="216" mass="24000">MPPLSAHARAPKQGRSRLSFERIIEGTIDLLRERAYDQITLADICERSEVSTGSLYGRVAGKDELLRVVQVRFLERLAEQFTDEAARIEREATGLAQVVPAVVRSLGNLLRENASVLRSFMLRGPTDAAINTAGKKSADENHAKFIRLLKACANEIRHPQPDRAIDSGLLLVYATQARFLGLDSFGGKGEDADWHDLLDDLSDMMLAFLLFTPPKR</sequence>
<gene>
    <name evidence="6" type="ORF">SR858_16345</name>
</gene>
<keyword evidence="7" id="KW-1185">Reference proteome</keyword>
<evidence type="ECO:0000256" key="3">
    <source>
        <dbReference type="ARBA" id="ARBA00023163"/>
    </source>
</evidence>
<feature type="domain" description="HTH tetR-type" evidence="5">
    <location>
        <begin position="17"/>
        <end position="77"/>
    </location>
</feature>
<proteinExistence type="predicted"/>
<keyword evidence="2 4" id="KW-0238">DNA-binding</keyword>
<evidence type="ECO:0000313" key="6">
    <source>
        <dbReference type="EMBL" id="WQH02646.1"/>
    </source>
</evidence>
<name>A0ABZ0XSU2_9BURK</name>
<evidence type="ECO:0000256" key="1">
    <source>
        <dbReference type="ARBA" id="ARBA00023015"/>
    </source>
</evidence>
<dbReference type="EMBL" id="CP140152">
    <property type="protein sequence ID" value="WQH02646.1"/>
    <property type="molecule type" value="Genomic_DNA"/>
</dbReference>
<dbReference type="InterPro" id="IPR009057">
    <property type="entry name" value="Homeodomain-like_sf"/>
</dbReference>